<dbReference type="Proteomes" id="UP000199144">
    <property type="component" value="Unassembled WGS sequence"/>
</dbReference>
<evidence type="ECO:0000313" key="2">
    <source>
        <dbReference type="Proteomes" id="UP000199144"/>
    </source>
</evidence>
<dbReference type="AlphaFoldDB" id="A0A1I4QJD8"/>
<dbReference type="Gene3D" id="2.60.120.10">
    <property type="entry name" value="Jelly Rolls"/>
    <property type="match status" value="1"/>
</dbReference>
<dbReference type="SUPFAM" id="SSF51182">
    <property type="entry name" value="RmlC-like cupins"/>
    <property type="match status" value="1"/>
</dbReference>
<keyword evidence="2" id="KW-1185">Reference proteome</keyword>
<dbReference type="STRING" id="254406.SAMN04488042_10713"/>
<organism evidence="1 2">
    <name type="scientific">Shimia aestuarii</name>
    <dbReference type="NCBI Taxonomy" id="254406"/>
    <lineage>
        <taxon>Bacteria</taxon>
        <taxon>Pseudomonadati</taxon>
        <taxon>Pseudomonadota</taxon>
        <taxon>Alphaproteobacteria</taxon>
        <taxon>Rhodobacterales</taxon>
        <taxon>Roseobacteraceae</taxon>
    </lineage>
</organism>
<reference evidence="1 2" key="1">
    <citation type="submission" date="2016-10" db="EMBL/GenBank/DDBJ databases">
        <authorList>
            <person name="de Groot N.N."/>
        </authorList>
    </citation>
    <scope>NUCLEOTIDE SEQUENCE [LARGE SCALE GENOMIC DNA]</scope>
    <source>
        <strain evidence="1 2">DSM 15283</strain>
    </source>
</reference>
<accession>A0A1I4QJD8</accession>
<protein>
    <submittedName>
        <fullName evidence="1">Uncharacterized protein</fullName>
    </submittedName>
</protein>
<dbReference type="EMBL" id="FOTQ01000007">
    <property type="protein sequence ID" value="SFM40144.1"/>
    <property type="molecule type" value="Genomic_DNA"/>
</dbReference>
<sequence>MREGDKMNSARRAAIRMVNGLVLLDLRIGITSVLHRYYVGGGPDFASFGHVLIERAQGVGKVLGQGGRVAVPPRGKQLGWYYGMLGAGRRTMFDIDRFVSDCRDAVDRDPTHKAAAEVVKRAMSDPSGVMTALGEPTEPGITPLYQSADLTILNLAWRPSFTVPPHNHEMWAVIGIYGGREDNIFWRRIKDHPDGLIEAAGARALSTGDVCPMGPDIIHSVTNPIPRLTAAIHVYGGDFFEAERSEWEPEGLVEKPYDMEAMRTRFGK</sequence>
<dbReference type="InterPro" id="IPR011051">
    <property type="entry name" value="RmlC_Cupin_sf"/>
</dbReference>
<dbReference type="InterPro" id="IPR014710">
    <property type="entry name" value="RmlC-like_jellyroll"/>
</dbReference>
<gene>
    <name evidence="1" type="ORF">SAMN04488042_10713</name>
</gene>
<proteinExistence type="predicted"/>
<name>A0A1I4QJD8_9RHOB</name>
<evidence type="ECO:0000313" key="1">
    <source>
        <dbReference type="EMBL" id="SFM40144.1"/>
    </source>
</evidence>